<evidence type="ECO:0000313" key="1">
    <source>
        <dbReference type="EMBL" id="OCA85391.1"/>
    </source>
</evidence>
<dbReference type="EMBL" id="MAYT01000027">
    <property type="protein sequence ID" value="OCA85391.1"/>
    <property type="molecule type" value="Genomic_DNA"/>
</dbReference>
<keyword evidence="2" id="KW-1185">Reference proteome</keyword>
<dbReference type="AlphaFoldDB" id="A0A1B9ANN8"/>
<sequence length="57" mass="6517">MTAEINLMENAVYVVIDGQLTKVTSKQFGEDTIIWKEGRVFDVIRSQRVRMSGQDVI</sequence>
<reference evidence="2" key="1">
    <citation type="submission" date="2016-05" db="EMBL/GenBank/DDBJ databases">
        <authorList>
            <person name="Liu B."/>
            <person name="Wang J."/>
            <person name="Zhu Y."/>
            <person name="Liu G."/>
            <person name="Chen Q."/>
            <person name="Chen Z."/>
            <person name="Lan J."/>
            <person name="Che J."/>
            <person name="Ge C."/>
            <person name="Shi H."/>
            <person name="Pan Z."/>
            <person name="Liu X."/>
        </authorList>
    </citation>
    <scope>NUCLEOTIDE SEQUENCE [LARGE SCALE GENOMIC DNA]</scope>
    <source>
        <strain evidence="2">FJAT-27215</strain>
    </source>
</reference>
<organism evidence="1 2">
    <name type="scientific">Pseudobacillus wudalianchiensis</name>
    <dbReference type="NCBI Taxonomy" id="1743143"/>
    <lineage>
        <taxon>Bacteria</taxon>
        <taxon>Bacillati</taxon>
        <taxon>Bacillota</taxon>
        <taxon>Bacilli</taxon>
        <taxon>Bacillales</taxon>
        <taxon>Bacillaceae</taxon>
        <taxon>Pseudobacillus</taxon>
    </lineage>
</organism>
<protein>
    <submittedName>
        <fullName evidence="1">DUF3954 domain-containing protein</fullName>
    </submittedName>
</protein>
<accession>A0A1B9ANN8</accession>
<gene>
    <name evidence="1" type="ORF">A8F95_11270</name>
</gene>
<name>A0A1B9ANN8_9BACI</name>
<proteinExistence type="predicted"/>
<evidence type="ECO:0000313" key="2">
    <source>
        <dbReference type="Proteomes" id="UP000092578"/>
    </source>
</evidence>
<comment type="caution">
    <text evidence="1">The sequence shown here is derived from an EMBL/GenBank/DDBJ whole genome shotgun (WGS) entry which is preliminary data.</text>
</comment>
<dbReference type="Proteomes" id="UP000092578">
    <property type="component" value="Unassembled WGS sequence"/>
</dbReference>